<evidence type="ECO:0000256" key="1">
    <source>
        <dbReference type="SAM" id="MobiDB-lite"/>
    </source>
</evidence>
<feature type="region of interest" description="Disordered" evidence="1">
    <location>
        <begin position="37"/>
        <end position="65"/>
    </location>
</feature>
<gene>
    <name evidence="2" type="ORF">STRTUCAR8_08252</name>
</gene>
<keyword evidence="3" id="KW-1185">Reference proteome</keyword>
<sequence>MHDVLQACRSVGLCVQRESRRPPCAWAGWPCPRSRWSPGGREPPHRTAVRRLTARCRRRTRRPPP</sequence>
<protein>
    <submittedName>
        <fullName evidence="2">Uncharacterized protein</fullName>
    </submittedName>
</protein>
<comment type="caution">
    <text evidence="2">The sequence shown here is derived from an EMBL/GenBank/DDBJ whole genome shotgun (WGS) entry which is preliminary data.</text>
</comment>
<name>L7F576_STRT8</name>
<evidence type="ECO:0000313" key="2">
    <source>
        <dbReference type="EMBL" id="ELP66457.1"/>
    </source>
</evidence>
<feature type="compositionally biased region" description="Basic residues" evidence="1">
    <location>
        <begin position="47"/>
        <end position="65"/>
    </location>
</feature>
<organism evidence="2 3">
    <name type="scientific">Streptomyces turgidiscabies (strain Car8)</name>
    <dbReference type="NCBI Taxonomy" id="698760"/>
    <lineage>
        <taxon>Bacteria</taxon>
        <taxon>Bacillati</taxon>
        <taxon>Actinomycetota</taxon>
        <taxon>Actinomycetes</taxon>
        <taxon>Kitasatosporales</taxon>
        <taxon>Streptomycetaceae</taxon>
        <taxon>Streptomyces</taxon>
    </lineage>
</organism>
<dbReference type="Proteomes" id="UP000010931">
    <property type="component" value="Unassembled WGS sequence"/>
</dbReference>
<accession>L7F576</accession>
<dbReference type="AlphaFoldDB" id="L7F576"/>
<dbReference type="PATRIC" id="fig|698760.3.peg.4785"/>
<dbReference type="EMBL" id="AEJB01000351">
    <property type="protein sequence ID" value="ELP66457.1"/>
    <property type="molecule type" value="Genomic_DNA"/>
</dbReference>
<reference evidence="2 3" key="1">
    <citation type="journal article" date="2011" name="Plasmid">
        <title>Streptomyces turgidiscabies Car8 contains a modular pathogenicity island that shares virulence genes with other actinobacterial plant pathogens.</title>
        <authorList>
            <person name="Huguet-Tapia J.C."/>
            <person name="Badger J.H."/>
            <person name="Loria R."/>
            <person name="Pettis G.S."/>
        </authorList>
    </citation>
    <scope>NUCLEOTIDE SEQUENCE [LARGE SCALE GENOMIC DNA]</scope>
    <source>
        <strain evidence="2 3">Car8</strain>
    </source>
</reference>
<evidence type="ECO:0000313" key="3">
    <source>
        <dbReference type="Proteomes" id="UP000010931"/>
    </source>
</evidence>
<proteinExistence type="predicted"/>